<comment type="caution">
    <text evidence="4">The sequence shown here is derived from an EMBL/GenBank/DDBJ whole genome shotgun (WGS) entry which is preliminary data.</text>
</comment>
<dbReference type="InterPro" id="IPR002059">
    <property type="entry name" value="CSP_DNA-bd"/>
</dbReference>
<protein>
    <submittedName>
        <fullName evidence="4">Putative DNA-binding protein</fullName>
    </submittedName>
</protein>
<evidence type="ECO:0000313" key="4">
    <source>
        <dbReference type="EMBL" id="GAO43182.1"/>
    </source>
</evidence>
<dbReference type="AlphaFoldDB" id="A0A0E9MZK6"/>
<dbReference type="InterPro" id="IPR011129">
    <property type="entry name" value="CSD"/>
</dbReference>
<feature type="region of interest" description="Disordered" evidence="2">
    <location>
        <begin position="1"/>
        <end position="41"/>
    </location>
</feature>
<dbReference type="PROSITE" id="PS00352">
    <property type="entry name" value="CSD_1"/>
    <property type="match status" value="1"/>
</dbReference>
<feature type="domain" description="CSD" evidence="3">
    <location>
        <begin position="85"/>
        <end position="146"/>
    </location>
</feature>
<dbReference type="CDD" id="cd04458">
    <property type="entry name" value="CSP_CDS"/>
    <property type="match status" value="1"/>
</dbReference>
<sequence>MSKSRDTFNKRNRQLQKLKQRQDKQLKMEERRENTPKGKKLEDMLAYVDENGNISSTPPDPRKKIVVRSEDISISTPKGNERDSSHTGTVQFFNEEKGFGFITENKFQERIFFHSSQLAVPVKLNDKVAFDTEPGERGPVAVAIRKIELP</sequence>
<organism evidence="4 5">
    <name type="scientific">Flavihumibacter petaseus NBRC 106054</name>
    <dbReference type="NCBI Taxonomy" id="1220578"/>
    <lineage>
        <taxon>Bacteria</taxon>
        <taxon>Pseudomonadati</taxon>
        <taxon>Bacteroidota</taxon>
        <taxon>Chitinophagia</taxon>
        <taxon>Chitinophagales</taxon>
        <taxon>Chitinophagaceae</taxon>
        <taxon>Flavihumibacter</taxon>
    </lineage>
</organism>
<dbReference type="Pfam" id="PF00313">
    <property type="entry name" value="CSD"/>
    <property type="match status" value="1"/>
</dbReference>
<dbReference type="STRING" id="1220578.FPE01S_02_02860"/>
<dbReference type="OrthoDB" id="1493235at2"/>
<dbReference type="InterPro" id="IPR019844">
    <property type="entry name" value="CSD_CS"/>
</dbReference>
<keyword evidence="5" id="KW-1185">Reference proteome</keyword>
<dbReference type="GO" id="GO:0003677">
    <property type="term" value="F:DNA binding"/>
    <property type="evidence" value="ECO:0007669"/>
    <property type="project" value="UniProtKB-KW"/>
</dbReference>
<feature type="compositionally biased region" description="Basic residues" evidence="2">
    <location>
        <begin position="10"/>
        <end position="19"/>
    </location>
</feature>
<reference evidence="4 5" key="1">
    <citation type="submission" date="2015-04" db="EMBL/GenBank/DDBJ databases">
        <title>Whole genome shotgun sequence of Flavihumibacter petaseus NBRC 106054.</title>
        <authorList>
            <person name="Miyazawa S."/>
            <person name="Hosoyama A."/>
            <person name="Hashimoto M."/>
            <person name="Noguchi M."/>
            <person name="Tsuchikane K."/>
            <person name="Ohji S."/>
            <person name="Yamazoe A."/>
            <person name="Ichikawa N."/>
            <person name="Kimura A."/>
            <person name="Fujita N."/>
        </authorList>
    </citation>
    <scope>NUCLEOTIDE SEQUENCE [LARGE SCALE GENOMIC DNA]</scope>
    <source>
        <strain evidence="4 5">NBRC 106054</strain>
    </source>
</reference>
<keyword evidence="4" id="KW-0238">DNA-binding</keyword>
<dbReference type="SMART" id="SM00357">
    <property type="entry name" value="CSP"/>
    <property type="match status" value="1"/>
</dbReference>
<dbReference type="InterPro" id="IPR012340">
    <property type="entry name" value="NA-bd_OB-fold"/>
</dbReference>
<dbReference type="Gene3D" id="2.40.50.140">
    <property type="entry name" value="Nucleic acid-binding proteins"/>
    <property type="match status" value="1"/>
</dbReference>
<dbReference type="Proteomes" id="UP000033121">
    <property type="component" value="Unassembled WGS sequence"/>
</dbReference>
<accession>A0A0E9MZK6</accession>
<evidence type="ECO:0000313" key="5">
    <source>
        <dbReference type="Proteomes" id="UP000033121"/>
    </source>
</evidence>
<feature type="compositionally biased region" description="Basic and acidic residues" evidence="2">
    <location>
        <begin position="20"/>
        <end position="41"/>
    </location>
</feature>
<dbReference type="GO" id="GO:0005829">
    <property type="term" value="C:cytosol"/>
    <property type="evidence" value="ECO:0007669"/>
    <property type="project" value="UniProtKB-ARBA"/>
</dbReference>
<dbReference type="RefSeq" id="WP_046369103.1">
    <property type="nucleotide sequence ID" value="NZ_BBWV01000002.1"/>
</dbReference>
<evidence type="ECO:0000256" key="1">
    <source>
        <dbReference type="RuleBase" id="RU000408"/>
    </source>
</evidence>
<gene>
    <name evidence="4" type="ORF">FPE01S_02_02860</name>
</gene>
<dbReference type="SUPFAM" id="SSF50249">
    <property type="entry name" value="Nucleic acid-binding proteins"/>
    <property type="match status" value="1"/>
</dbReference>
<name>A0A0E9MZK6_9BACT</name>
<dbReference type="PROSITE" id="PS51857">
    <property type="entry name" value="CSD_2"/>
    <property type="match status" value="1"/>
</dbReference>
<dbReference type="EMBL" id="BBWV01000002">
    <property type="protein sequence ID" value="GAO43182.1"/>
    <property type="molecule type" value="Genomic_DNA"/>
</dbReference>
<evidence type="ECO:0000256" key="2">
    <source>
        <dbReference type="SAM" id="MobiDB-lite"/>
    </source>
</evidence>
<proteinExistence type="predicted"/>
<evidence type="ECO:0000259" key="3">
    <source>
        <dbReference type="PROSITE" id="PS51857"/>
    </source>
</evidence>
<dbReference type="PRINTS" id="PR00050">
    <property type="entry name" value="COLDSHOCK"/>
</dbReference>
<comment type="subcellular location">
    <subcellularLocation>
        <location evidence="1">Cytoplasm</location>
    </subcellularLocation>
</comment>